<evidence type="ECO:0000313" key="1">
    <source>
        <dbReference type="EMBL" id="EFP00750.1"/>
    </source>
</evidence>
<dbReference type="Pfam" id="PF04435">
    <property type="entry name" value="SPK"/>
    <property type="match status" value="2"/>
</dbReference>
<reference evidence="1" key="1">
    <citation type="submission" date="2007-07" db="EMBL/GenBank/DDBJ databases">
        <title>PCAP assembly of the Caenorhabditis remanei genome.</title>
        <authorList>
            <consortium name="The Caenorhabditis remanei Sequencing Consortium"/>
            <person name="Wilson R.K."/>
        </authorList>
    </citation>
    <scope>NUCLEOTIDE SEQUENCE [LARGE SCALE GENOMIC DNA]</scope>
    <source>
        <strain evidence="1">PB4641</strain>
    </source>
</reference>
<dbReference type="HOGENOM" id="CLU_730058_0_0_1"/>
<dbReference type="EMBL" id="DS268440">
    <property type="protein sequence ID" value="EFP00750.1"/>
    <property type="molecule type" value="Genomic_DNA"/>
</dbReference>
<sequence>MTQSVSKNNILPEFLQYMIEISEDPVEFKSLEKEARKFYEHHRNEKQIDSIVDRITKSFSGLDSSLGEYTLKQELQIAYTFRLDISNEIREKLKKLGNLEMHYFKIQGFISNDEAFQEMKRIGEPDPKNIIAYFLTMSEKLYMIQSFEDLVARFKKWRKAQSGWGPVDDEYLFNKLEKDGIFYQFDDNNKLKKFEVEESFYKEFRDRLVEIRVERGENIKECSERPNDEQENIVLRKSETPKRTSQFQRYKPEELDEIIKFIILEMKEKKEDFNLKVTCEKYIKNTSSRRKCSTMETKVTEILKKNVVTSKPYDLDTRILIHFALKWPLDVFFIGELVEVFYKTPVEEFVLNKNNKVIRYKSRQGFSLERSDSDFMEAS</sequence>
<keyword evidence="2" id="KW-1185">Reference proteome</keyword>
<dbReference type="InterPro" id="IPR006570">
    <property type="entry name" value="SPK_dom"/>
</dbReference>
<protein>
    <submittedName>
        <fullName evidence="1">Uncharacterized protein</fullName>
    </submittedName>
</protein>
<gene>
    <name evidence="1" type="ORF">CRE_21217</name>
</gene>
<name>E3MEW7_CAERE</name>
<evidence type="ECO:0000313" key="2">
    <source>
        <dbReference type="Proteomes" id="UP000008281"/>
    </source>
</evidence>
<dbReference type="AlphaFoldDB" id="E3MEW7"/>
<dbReference type="Proteomes" id="UP000008281">
    <property type="component" value="Unassembled WGS sequence"/>
</dbReference>
<proteinExistence type="predicted"/>
<accession>E3MEW7</accession>
<organism evidence="2">
    <name type="scientific">Caenorhabditis remanei</name>
    <name type="common">Caenorhabditis vulgaris</name>
    <dbReference type="NCBI Taxonomy" id="31234"/>
    <lineage>
        <taxon>Eukaryota</taxon>
        <taxon>Metazoa</taxon>
        <taxon>Ecdysozoa</taxon>
        <taxon>Nematoda</taxon>
        <taxon>Chromadorea</taxon>
        <taxon>Rhabditida</taxon>
        <taxon>Rhabditina</taxon>
        <taxon>Rhabditomorpha</taxon>
        <taxon>Rhabditoidea</taxon>
        <taxon>Rhabditidae</taxon>
        <taxon>Peloderinae</taxon>
        <taxon>Caenorhabditis</taxon>
    </lineage>
</organism>